<dbReference type="PROSITE" id="PS51186">
    <property type="entry name" value="GNAT"/>
    <property type="match status" value="1"/>
</dbReference>
<dbReference type="SUPFAM" id="SSF55729">
    <property type="entry name" value="Acyl-CoA N-acyltransferases (Nat)"/>
    <property type="match status" value="1"/>
</dbReference>
<dbReference type="Proteomes" id="UP000003860">
    <property type="component" value="Unassembled WGS sequence"/>
</dbReference>
<dbReference type="Pfam" id="PF00583">
    <property type="entry name" value="Acetyltransf_1"/>
    <property type="match status" value="1"/>
</dbReference>
<dbReference type="RefSeq" id="WP_004618039.1">
    <property type="nucleotide sequence ID" value="NZ_ACXX02000003.1"/>
</dbReference>
<dbReference type="InterPro" id="IPR016181">
    <property type="entry name" value="Acyl_CoA_acyltransferase"/>
</dbReference>
<evidence type="ECO:0000259" key="1">
    <source>
        <dbReference type="PROSITE" id="PS51186"/>
    </source>
</evidence>
<reference evidence="2" key="2">
    <citation type="submission" date="2011-01" db="EMBL/GenBank/DDBJ databases">
        <title>The Non-contiguous Finished genome of Clostridium papyrosolvens.</title>
        <authorList>
            <person name="Lucas S."/>
            <person name="Copeland A."/>
            <person name="Lapidus A."/>
            <person name="Cheng J.-F."/>
            <person name="Goodwin L."/>
            <person name="Pitluck S."/>
            <person name="Misra M."/>
            <person name="Chertkov O."/>
            <person name="Detter J.C."/>
            <person name="Han C."/>
            <person name="Tapia R."/>
            <person name="Land M."/>
            <person name="Hauser L."/>
            <person name="Kyrpides N."/>
            <person name="Ivanova N."/>
            <person name="Pagani I."/>
            <person name="Mouttaki H."/>
            <person name="He Z."/>
            <person name="Zhou J."/>
            <person name="Hemme C.L."/>
            <person name="Woyke T."/>
        </authorList>
    </citation>
    <scope>NUCLEOTIDE SEQUENCE [LARGE SCALE GENOMIC DNA]</scope>
    <source>
        <strain evidence="2">DSM 2782</strain>
    </source>
</reference>
<comment type="caution">
    <text evidence="2">The sequence shown here is derived from an EMBL/GenBank/DDBJ whole genome shotgun (WGS) entry which is preliminary data.</text>
</comment>
<dbReference type="GO" id="GO:0016747">
    <property type="term" value="F:acyltransferase activity, transferring groups other than amino-acyl groups"/>
    <property type="evidence" value="ECO:0007669"/>
    <property type="project" value="InterPro"/>
</dbReference>
<dbReference type="eggNOG" id="COG0456">
    <property type="taxonomic scope" value="Bacteria"/>
</dbReference>
<organism evidence="2 3">
    <name type="scientific">Ruminiclostridium papyrosolvens DSM 2782</name>
    <dbReference type="NCBI Taxonomy" id="588581"/>
    <lineage>
        <taxon>Bacteria</taxon>
        <taxon>Bacillati</taxon>
        <taxon>Bacillota</taxon>
        <taxon>Clostridia</taxon>
        <taxon>Eubacteriales</taxon>
        <taxon>Oscillospiraceae</taxon>
        <taxon>Ruminiclostridium</taxon>
    </lineage>
</organism>
<evidence type="ECO:0000313" key="3">
    <source>
        <dbReference type="Proteomes" id="UP000003860"/>
    </source>
</evidence>
<dbReference type="AlphaFoldDB" id="F1TA40"/>
<proteinExistence type="predicted"/>
<reference evidence="2" key="1">
    <citation type="submission" date="2009-07" db="EMBL/GenBank/DDBJ databases">
        <authorList>
            <consortium name="US DOE Joint Genome Institute (JGI-PGF)"/>
            <person name="Lucas S."/>
            <person name="Copeland A."/>
            <person name="Lapidus A."/>
            <person name="Glavina del Rio T."/>
            <person name="Tice H."/>
            <person name="Bruce D."/>
            <person name="Goodwin L."/>
            <person name="Pitluck S."/>
            <person name="Larimer F."/>
            <person name="Land M.L."/>
            <person name="Mouttaki H."/>
            <person name="He Z."/>
            <person name="Zhou J."/>
            <person name="Hemme C.L."/>
        </authorList>
    </citation>
    <scope>NUCLEOTIDE SEQUENCE [LARGE SCALE GENOMIC DNA]</scope>
    <source>
        <strain evidence="2">DSM 2782</strain>
    </source>
</reference>
<keyword evidence="3" id="KW-1185">Reference proteome</keyword>
<dbReference type="InterPro" id="IPR000182">
    <property type="entry name" value="GNAT_dom"/>
</dbReference>
<accession>F1TA40</accession>
<protein>
    <submittedName>
        <fullName evidence="2">GCN5-related N-acetyltransferase</fullName>
    </submittedName>
</protein>
<sequence>MKTIRLATADDAAAMSYIHSITWKTAYRDFLTKEYLDNVTAEGWIPIFKRELLENIHEAAVFELDNKITGCITFGKGRVGQTCTIPKSGIFDGSDTTDCCNCNSGEIISLYVLPEHWNSKQGFELTKYALERLKQQGFNDCYLWVIKDNHRAKAFYRNFGFKSTNTFTTVNLGGRDITEEKYNYIFI</sequence>
<dbReference type="STRING" id="588581.Cpap_3206"/>
<dbReference type="Gene3D" id="3.40.630.30">
    <property type="match status" value="1"/>
</dbReference>
<feature type="domain" description="N-acetyltransferase" evidence="1">
    <location>
        <begin position="2"/>
        <end position="184"/>
    </location>
</feature>
<dbReference type="CDD" id="cd04301">
    <property type="entry name" value="NAT_SF"/>
    <property type="match status" value="1"/>
</dbReference>
<evidence type="ECO:0000313" key="2">
    <source>
        <dbReference type="EMBL" id="EGD48782.1"/>
    </source>
</evidence>
<name>F1TA40_9FIRM</name>
<dbReference type="EMBL" id="ACXX02000003">
    <property type="protein sequence ID" value="EGD48782.1"/>
    <property type="molecule type" value="Genomic_DNA"/>
</dbReference>
<dbReference type="OrthoDB" id="5292888at2"/>
<gene>
    <name evidence="2" type="ORF">Cpap_3206</name>
</gene>